<dbReference type="AlphaFoldDB" id="A0A5M8FIQ7"/>
<evidence type="ECO:0000313" key="3">
    <source>
        <dbReference type="Proteomes" id="UP000322981"/>
    </source>
</evidence>
<keyword evidence="1" id="KW-0472">Membrane</keyword>
<sequence>MDHDLELSLLSAAVFLISPASWTHHLVLLLPATLVLMRERLLNAEASAASRLAAALVLAVLALTLDDLMPRSVRVSSLPLMTLMTVAVVGLWLLLAEQLWRRGGRDCW</sequence>
<gene>
    <name evidence="2" type="ORF">F2Q65_12010</name>
</gene>
<dbReference type="Proteomes" id="UP000322981">
    <property type="component" value="Unassembled WGS sequence"/>
</dbReference>
<keyword evidence="3" id="KW-1185">Reference proteome</keyword>
<organism evidence="2 3">
    <name type="scientific">Thiohalocapsa marina</name>
    <dbReference type="NCBI Taxonomy" id="424902"/>
    <lineage>
        <taxon>Bacteria</taxon>
        <taxon>Pseudomonadati</taxon>
        <taxon>Pseudomonadota</taxon>
        <taxon>Gammaproteobacteria</taxon>
        <taxon>Chromatiales</taxon>
        <taxon>Chromatiaceae</taxon>
        <taxon>Thiohalocapsa</taxon>
    </lineage>
</organism>
<dbReference type="OrthoDB" id="10015684at2"/>
<protein>
    <submittedName>
        <fullName evidence="2">Uncharacterized protein</fullName>
    </submittedName>
</protein>
<accession>A0A5M8FIQ7</accession>
<keyword evidence="1" id="KW-0812">Transmembrane</keyword>
<reference evidence="2 3" key="1">
    <citation type="submission" date="2019-09" db="EMBL/GenBank/DDBJ databases">
        <title>Whole-genome sequence of the purple sulfur bacterium Thiohalocapsa marina DSM 19078.</title>
        <authorList>
            <person name="Kyndt J.A."/>
            <person name="Meyer T.E."/>
        </authorList>
    </citation>
    <scope>NUCLEOTIDE SEQUENCE [LARGE SCALE GENOMIC DNA]</scope>
    <source>
        <strain evidence="2 3">DSM 19078</strain>
    </source>
</reference>
<proteinExistence type="predicted"/>
<evidence type="ECO:0000256" key="1">
    <source>
        <dbReference type="SAM" id="Phobius"/>
    </source>
</evidence>
<keyword evidence="1" id="KW-1133">Transmembrane helix</keyword>
<feature type="transmembrane region" description="Helical" evidence="1">
    <location>
        <begin position="48"/>
        <end position="65"/>
    </location>
</feature>
<dbReference type="EMBL" id="VWXX01000018">
    <property type="protein sequence ID" value="KAA6184557.1"/>
    <property type="molecule type" value="Genomic_DNA"/>
</dbReference>
<evidence type="ECO:0000313" key="2">
    <source>
        <dbReference type="EMBL" id="KAA6184557.1"/>
    </source>
</evidence>
<feature type="transmembrane region" description="Helical" evidence="1">
    <location>
        <begin position="12"/>
        <end position="36"/>
    </location>
</feature>
<feature type="transmembrane region" description="Helical" evidence="1">
    <location>
        <begin position="77"/>
        <end position="95"/>
    </location>
</feature>
<comment type="caution">
    <text evidence="2">The sequence shown here is derived from an EMBL/GenBank/DDBJ whole genome shotgun (WGS) entry which is preliminary data.</text>
</comment>
<name>A0A5M8FIQ7_9GAMM</name>
<dbReference type="RefSeq" id="WP_150093656.1">
    <property type="nucleotide sequence ID" value="NZ_JBFUOH010000092.1"/>
</dbReference>